<keyword evidence="11" id="KW-1185">Reference proteome</keyword>
<feature type="transmembrane region" description="Helical" evidence="8">
    <location>
        <begin position="313"/>
        <end position="332"/>
    </location>
</feature>
<feature type="transmembrane region" description="Helical" evidence="8">
    <location>
        <begin position="168"/>
        <end position="191"/>
    </location>
</feature>
<keyword evidence="3" id="KW-1003">Cell membrane</keyword>
<keyword evidence="2" id="KW-0813">Transport</keyword>
<dbReference type="Proteomes" id="UP000002213">
    <property type="component" value="Chromosome"/>
</dbReference>
<evidence type="ECO:0000256" key="4">
    <source>
        <dbReference type="ARBA" id="ARBA00022692"/>
    </source>
</evidence>
<dbReference type="CDD" id="cd17369">
    <property type="entry name" value="MFS_ShiA_like"/>
    <property type="match status" value="1"/>
</dbReference>
<evidence type="ECO:0000256" key="1">
    <source>
        <dbReference type="ARBA" id="ARBA00004651"/>
    </source>
</evidence>
<dbReference type="PANTHER" id="PTHR43045:SF4">
    <property type="entry name" value="TRANSPORTER YDFJ-RELATED"/>
    <property type="match status" value="1"/>
</dbReference>
<comment type="subcellular location">
    <subcellularLocation>
        <location evidence="1">Cell membrane</location>
        <topology evidence="1">Multi-pass membrane protein</topology>
    </subcellularLocation>
</comment>
<feature type="region of interest" description="Disordered" evidence="7">
    <location>
        <begin position="1"/>
        <end position="23"/>
    </location>
</feature>
<evidence type="ECO:0000256" key="8">
    <source>
        <dbReference type="SAM" id="Phobius"/>
    </source>
</evidence>
<sequence>MTDSTTPPQGTTPQAAAPKATRTTRDLAKAATSGWLGTAMEFMDFQLYSLAAAIVFNKIFFPDVSPAIGLIAAMATYGVGYVARLAGAVYFGRMGDRLGRKKVLFITIALMGASTTLIGALPTYQTIGIAAPILLVALRLLQGFGAGAEIAGATVMLAEYAPTRRRGLIASLVSLGTNSGTLAASGLWAVLIGVLSEEQLLSWGWRLPFLLSFVLLVFAVWLRRNLKESPVFEERADVVDGVALSHREVVAAAEQQPETASLKASVRQRKGRAFFLALGLRFGQAGNSGLVQTFLVGYLATTLAMERSVPTSAIVYGSLLGFVTVPVVGLLGDRFGRRPVYLALTAATALAAFPLMLMITSGSSAATIVGMVLALNLGVLGLFSLESVTMAELFGARTRFTQLALAKEIGGILATAIGPVLAATLTAVTGHWWPIAAMLVAYSLITLVAALLSPETKGRDLVRLEDAV</sequence>
<evidence type="ECO:0000313" key="10">
    <source>
        <dbReference type="EMBL" id="ACU38880.1"/>
    </source>
</evidence>
<accession>C6WS60</accession>
<evidence type="ECO:0000313" key="11">
    <source>
        <dbReference type="Proteomes" id="UP000002213"/>
    </source>
</evidence>
<dbReference type="AlphaFoldDB" id="C6WS60"/>
<keyword evidence="4 8" id="KW-0812">Transmembrane</keyword>
<dbReference type="OrthoDB" id="9066401at2"/>
<dbReference type="InterPro" id="IPR020846">
    <property type="entry name" value="MFS_dom"/>
</dbReference>
<evidence type="ECO:0000259" key="9">
    <source>
        <dbReference type="PROSITE" id="PS50850"/>
    </source>
</evidence>
<dbReference type="KEGG" id="ami:Amir_5058"/>
<dbReference type="PANTHER" id="PTHR43045">
    <property type="entry name" value="SHIKIMATE TRANSPORTER"/>
    <property type="match status" value="1"/>
</dbReference>
<feature type="transmembrane region" description="Helical" evidence="8">
    <location>
        <begin position="103"/>
        <end position="121"/>
    </location>
</feature>
<dbReference type="PROSITE" id="PS50850">
    <property type="entry name" value="MFS"/>
    <property type="match status" value="1"/>
</dbReference>
<name>C6WS60_ACTMD</name>
<feature type="transmembrane region" description="Helical" evidence="8">
    <location>
        <begin position="365"/>
        <end position="385"/>
    </location>
</feature>
<feature type="transmembrane region" description="Helical" evidence="8">
    <location>
        <begin position="273"/>
        <end position="301"/>
    </location>
</feature>
<dbReference type="GO" id="GO:0022857">
    <property type="term" value="F:transmembrane transporter activity"/>
    <property type="evidence" value="ECO:0007669"/>
    <property type="project" value="InterPro"/>
</dbReference>
<dbReference type="GO" id="GO:0005886">
    <property type="term" value="C:plasma membrane"/>
    <property type="evidence" value="ECO:0007669"/>
    <property type="project" value="UniProtKB-SubCell"/>
</dbReference>
<feature type="transmembrane region" description="Helical" evidence="8">
    <location>
        <begin position="431"/>
        <end position="453"/>
    </location>
</feature>
<dbReference type="Pfam" id="PF00083">
    <property type="entry name" value="Sugar_tr"/>
    <property type="match status" value="1"/>
</dbReference>
<evidence type="ECO:0000256" key="6">
    <source>
        <dbReference type="ARBA" id="ARBA00023136"/>
    </source>
</evidence>
<evidence type="ECO:0000256" key="7">
    <source>
        <dbReference type="SAM" id="MobiDB-lite"/>
    </source>
</evidence>
<feature type="transmembrane region" description="Helical" evidence="8">
    <location>
        <begin position="405"/>
        <end position="425"/>
    </location>
</feature>
<dbReference type="InterPro" id="IPR005828">
    <property type="entry name" value="MFS_sugar_transport-like"/>
</dbReference>
<dbReference type="eggNOG" id="COG0477">
    <property type="taxonomic scope" value="Bacteria"/>
</dbReference>
<feature type="transmembrane region" description="Helical" evidence="8">
    <location>
        <begin position="67"/>
        <end position="91"/>
    </location>
</feature>
<dbReference type="RefSeq" id="WP_015803767.1">
    <property type="nucleotide sequence ID" value="NC_013093.1"/>
</dbReference>
<feature type="transmembrane region" description="Helical" evidence="8">
    <location>
        <begin position="127"/>
        <end position="147"/>
    </location>
</feature>
<dbReference type="SUPFAM" id="SSF103473">
    <property type="entry name" value="MFS general substrate transporter"/>
    <property type="match status" value="1"/>
</dbReference>
<evidence type="ECO:0000256" key="3">
    <source>
        <dbReference type="ARBA" id="ARBA00022475"/>
    </source>
</evidence>
<feature type="transmembrane region" description="Helical" evidence="8">
    <location>
        <begin position="339"/>
        <end position="359"/>
    </location>
</feature>
<reference evidence="10 11" key="1">
    <citation type="journal article" date="2009" name="Stand. Genomic Sci.">
        <title>Complete genome sequence of Actinosynnema mirum type strain (101).</title>
        <authorList>
            <person name="Land M."/>
            <person name="Lapidus A."/>
            <person name="Mayilraj S."/>
            <person name="Chen F."/>
            <person name="Copeland A."/>
            <person name="Del Rio T.G."/>
            <person name="Nolan M."/>
            <person name="Lucas S."/>
            <person name="Tice H."/>
            <person name="Cheng J.F."/>
            <person name="Chertkov O."/>
            <person name="Bruce D."/>
            <person name="Goodwin L."/>
            <person name="Pitluck S."/>
            <person name="Rohde M."/>
            <person name="Goker M."/>
            <person name="Pati A."/>
            <person name="Ivanova N."/>
            <person name="Mavromatis K."/>
            <person name="Chen A."/>
            <person name="Palaniappan K."/>
            <person name="Hauser L."/>
            <person name="Chang Y.J."/>
            <person name="Jeffries C.C."/>
            <person name="Brettin T."/>
            <person name="Detter J.C."/>
            <person name="Han C."/>
            <person name="Chain P."/>
            <person name="Tindall B.J."/>
            <person name="Bristow J."/>
            <person name="Eisen J.A."/>
            <person name="Markowitz V."/>
            <person name="Hugenholtz P."/>
            <person name="Kyrpides N.C."/>
            <person name="Klenk H.P."/>
        </authorList>
    </citation>
    <scope>NUCLEOTIDE SEQUENCE [LARGE SCALE GENOMIC DNA]</scope>
    <source>
        <strain evidence="11">ATCC 29888 / DSM 43827 / JCM 3225 / NBRC 14064 / NCIMB 13271 / NRRL B-12336 / IMRU 3971 / 101</strain>
    </source>
</reference>
<dbReference type="Gene3D" id="1.20.1250.20">
    <property type="entry name" value="MFS general substrate transporter like domains"/>
    <property type="match status" value="1"/>
</dbReference>
<dbReference type="HOGENOM" id="CLU_001265_39_5_11"/>
<evidence type="ECO:0000256" key="2">
    <source>
        <dbReference type="ARBA" id="ARBA00022448"/>
    </source>
</evidence>
<dbReference type="InterPro" id="IPR036259">
    <property type="entry name" value="MFS_trans_sf"/>
</dbReference>
<feature type="domain" description="Major facilitator superfamily (MFS) profile" evidence="9">
    <location>
        <begin position="30"/>
        <end position="457"/>
    </location>
</feature>
<dbReference type="STRING" id="446462.Amir_5058"/>
<organism evidence="10 11">
    <name type="scientific">Actinosynnema mirum (strain ATCC 29888 / DSM 43827 / JCM 3225 / NBRC 14064 / NCIMB 13271 / NRRL B-12336 / IMRU 3971 / 101)</name>
    <dbReference type="NCBI Taxonomy" id="446462"/>
    <lineage>
        <taxon>Bacteria</taxon>
        <taxon>Bacillati</taxon>
        <taxon>Actinomycetota</taxon>
        <taxon>Actinomycetes</taxon>
        <taxon>Pseudonocardiales</taxon>
        <taxon>Pseudonocardiaceae</taxon>
        <taxon>Actinosynnema</taxon>
    </lineage>
</organism>
<keyword evidence="5 8" id="KW-1133">Transmembrane helix</keyword>
<feature type="compositionally biased region" description="Low complexity" evidence="7">
    <location>
        <begin position="1"/>
        <end position="21"/>
    </location>
</feature>
<feature type="transmembrane region" description="Helical" evidence="8">
    <location>
        <begin position="203"/>
        <end position="222"/>
    </location>
</feature>
<evidence type="ECO:0000256" key="5">
    <source>
        <dbReference type="ARBA" id="ARBA00022989"/>
    </source>
</evidence>
<dbReference type="EMBL" id="CP001630">
    <property type="protein sequence ID" value="ACU38880.1"/>
    <property type="molecule type" value="Genomic_DNA"/>
</dbReference>
<keyword evidence="6 8" id="KW-0472">Membrane</keyword>
<gene>
    <name evidence="10" type="ordered locus">Amir_5058</name>
</gene>
<protein>
    <submittedName>
        <fullName evidence="10">Major facilitator superfamily MFS_1</fullName>
    </submittedName>
</protein>
<proteinExistence type="predicted"/>